<protein>
    <submittedName>
        <fullName evidence="1">Uncharacterized protein</fullName>
    </submittedName>
</protein>
<dbReference type="HOGENOM" id="CLU_165371_0_0_6"/>
<reference evidence="1" key="1">
    <citation type="submission" date="2013-07" db="EMBL/GenBank/DDBJ databases">
        <title>Sub-species coevolution in mutualistic symbiosis.</title>
        <authorList>
            <person name="Murfin K."/>
            <person name="Klassen J."/>
            <person name="Lee M."/>
            <person name="Forst S."/>
            <person name="Stock P."/>
            <person name="Goodrich-Blair H."/>
        </authorList>
    </citation>
    <scope>NUCLEOTIDE SEQUENCE [LARGE SCALE GENOMIC DNA]</scope>
    <source>
        <strain evidence="1">Kraussei Quebec</strain>
    </source>
</reference>
<name>A0A077PNR2_XENBV</name>
<gene>
    <name evidence="1" type="ORF">XBKQ1_970003</name>
</gene>
<evidence type="ECO:0000313" key="2">
    <source>
        <dbReference type="Proteomes" id="UP000028500"/>
    </source>
</evidence>
<evidence type="ECO:0000313" key="1">
    <source>
        <dbReference type="EMBL" id="CDH22122.1"/>
    </source>
</evidence>
<sequence length="105" mass="11559">MWGFQTWDEKGRPNNSGVIPFLMAGIIDMPANTLSFSRTYVLPDGYELDYTILSTVMSVTGWINAPSYILSINQGTITASPSQSNFAISADTPKTILVFYKKKGV</sequence>
<dbReference type="AlphaFoldDB" id="A0A077PNR2"/>
<organism evidence="1 2">
    <name type="scientific">Xenorhabdus bovienii str. kraussei Quebec</name>
    <dbReference type="NCBI Taxonomy" id="1398203"/>
    <lineage>
        <taxon>Bacteria</taxon>
        <taxon>Pseudomonadati</taxon>
        <taxon>Pseudomonadota</taxon>
        <taxon>Gammaproteobacteria</taxon>
        <taxon>Enterobacterales</taxon>
        <taxon>Morganellaceae</taxon>
        <taxon>Xenorhabdus</taxon>
    </lineage>
</organism>
<comment type="caution">
    <text evidence="1">The sequence shown here is derived from an EMBL/GenBank/DDBJ whole genome shotgun (WGS) entry which is preliminary data.</text>
</comment>
<dbReference type="EMBL" id="CBSY010000291">
    <property type="protein sequence ID" value="CDH22122.1"/>
    <property type="molecule type" value="Genomic_DNA"/>
</dbReference>
<dbReference type="Proteomes" id="UP000028500">
    <property type="component" value="Unassembled WGS sequence"/>
</dbReference>
<dbReference type="OrthoDB" id="6445206at2"/>
<accession>A0A077PNR2</accession>
<dbReference type="RefSeq" id="WP_038245203.1">
    <property type="nucleotide sequence ID" value="NZ_CAWLZI010000093.1"/>
</dbReference>
<proteinExistence type="predicted"/>
<keyword evidence="2" id="KW-1185">Reference proteome</keyword>